<dbReference type="PANTHER" id="PTHR48016:SF9">
    <property type="entry name" value="MITOGEN-ACTIVATED PROTEIN KINASE KINASE KINASE 14"/>
    <property type="match status" value="1"/>
</dbReference>
<dbReference type="Ensembl" id="ENSSFOT00015006617.2">
    <property type="protein sequence ID" value="ENSSFOP00015006515.2"/>
    <property type="gene ID" value="ENSSFOG00015004277.2"/>
</dbReference>
<reference evidence="7 8" key="1">
    <citation type="submission" date="2019-04" db="EMBL/GenBank/DDBJ databases">
        <authorList>
            <consortium name="Wellcome Sanger Institute Data Sharing"/>
        </authorList>
    </citation>
    <scope>NUCLEOTIDE SEQUENCE [LARGE SCALE GENOMIC DNA]</scope>
</reference>
<evidence type="ECO:0000259" key="6">
    <source>
        <dbReference type="PROSITE" id="PS50011"/>
    </source>
</evidence>
<name>A0A8C9UZI8_SCLFO</name>
<dbReference type="Gene3D" id="3.30.200.20">
    <property type="entry name" value="Phosphorylase Kinase, domain 1"/>
    <property type="match status" value="1"/>
</dbReference>
<evidence type="ECO:0000256" key="5">
    <source>
        <dbReference type="SAM" id="MobiDB-lite"/>
    </source>
</evidence>
<dbReference type="InterPro" id="IPR000719">
    <property type="entry name" value="Prot_kinase_dom"/>
</dbReference>
<gene>
    <name evidence="7" type="primary">map3k14a</name>
</gene>
<keyword evidence="1" id="KW-0808">Transferase</keyword>
<dbReference type="AlphaFoldDB" id="A0A8C9UZI8"/>
<evidence type="ECO:0000256" key="1">
    <source>
        <dbReference type="ARBA" id="ARBA00022679"/>
    </source>
</evidence>
<dbReference type="Gene3D" id="1.10.510.10">
    <property type="entry name" value="Transferase(Phosphotransferase) domain 1"/>
    <property type="match status" value="1"/>
</dbReference>
<evidence type="ECO:0000256" key="4">
    <source>
        <dbReference type="ARBA" id="ARBA00022840"/>
    </source>
</evidence>
<dbReference type="Pfam" id="PF00069">
    <property type="entry name" value="Pkinase"/>
    <property type="match status" value="1"/>
</dbReference>
<evidence type="ECO:0000313" key="7">
    <source>
        <dbReference type="Ensembl" id="ENSSFOP00015006515.2"/>
    </source>
</evidence>
<dbReference type="InterPro" id="IPR008271">
    <property type="entry name" value="Ser/Thr_kinase_AS"/>
</dbReference>
<dbReference type="GeneTree" id="ENSGT00940000156497"/>
<dbReference type="FunFam" id="1.10.510.10:FF:000383">
    <property type="entry name" value="Mitogen-activated protein kinase kinase kinase 14"/>
    <property type="match status" value="1"/>
</dbReference>
<accession>A0A8C9UZI8</accession>
<dbReference type="GO" id="GO:0004672">
    <property type="term" value="F:protein kinase activity"/>
    <property type="evidence" value="ECO:0007669"/>
    <property type="project" value="InterPro"/>
</dbReference>
<evidence type="ECO:0000313" key="8">
    <source>
        <dbReference type="Proteomes" id="UP000694397"/>
    </source>
</evidence>
<feature type="domain" description="Protein kinase" evidence="6">
    <location>
        <begin position="320"/>
        <end position="566"/>
    </location>
</feature>
<reference evidence="7" key="3">
    <citation type="submission" date="2025-09" db="UniProtKB">
        <authorList>
            <consortium name="Ensembl"/>
        </authorList>
    </citation>
    <scope>IDENTIFICATION</scope>
</reference>
<dbReference type="SMART" id="SM00220">
    <property type="entry name" value="S_TKc"/>
    <property type="match status" value="1"/>
</dbReference>
<evidence type="ECO:0000256" key="3">
    <source>
        <dbReference type="ARBA" id="ARBA00022777"/>
    </source>
</evidence>
<keyword evidence="2" id="KW-0547">Nucleotide-binding</keyword>
<dbReference type="PROSITE" id="PS00108">
    <property type="entry name" value="PROTEIN_KINASE_ST"/>
    <property type="match status" value="1"/>
</dbReference>
<keyword evidence="3" id="KW-0418">Kinase</keyword>
<keyword evidence="4" id="KW-0067">ATP-binding</keyword>
<proteinExistence type="predicted"/>
<feature type="compositionally biased region" description="Basic residues" evidence="5">
    <location>
        <begin position="141"/>
        <end position="153"/>
    </location>
</feature>
<dbReference type="Proteomes" id="UP000694397">
    <property type="component" value="Chromosome 25"/>
</dbReference>
<dbReference type="GO" id="GO:0005524">
    <property type="term" value="F:ATP binding"/>
    <property type="evidence" value="ECO:0007669"/>
    <property type="project" value="UniProtKB-KW"/>
</dbReference>
<dbReference type="InterPro" id="IPR050538">
    <property type="entry name" value="MAP_kinase_kinase_kinase"/>
</dbReference>
<dbReference type="SUPFAM" id="SSF56112">
    <property type="entry name" value="Protein kinase-like (PK-like)"/>
    <property type="match status" value="1"/>
</dbReference>
<keyword evidence="8" id="KW-1185">Reference proteome</keyword>
<sequence>MALRIFNSTTPFKESKEGSVTGYLYSGEEVCSKRKEQKEDLLYRGISASVKLLLTQGTAKQVGAKDPETEKLLCFSIIAQEESEGPQEFSPTSTEHTYFRSHLINKERLFRERGVARNNVARFVNPPESQADHGNLPFLRPSRKRRKRQRRKRQREEEERKSVAPSVLSEQESSSSSSYRLSQEDAKVHLNSGHGYRGVQSLGVQETERPGSVGEELTCHFPPNLLPYKAYPRLSRCNQESGSHSLLSSVGEYEIALKALRYNVSQEDPCFAYPFFRNLEREAAREDCEGCRSDTNEGLLFHPTEQLRHRNYEYREGREFSLIAHIQSGSYGDVYSMRDNSTGFRCAAKKIPLSKFNSEELGSWSALDSPRMVELFGAVREGPNVFLFMDLKAGSLGQLLRERGRLPEDLALHYHCQILGALEHLHKRRILHLDVKADNVLLSEDGKDTFLCDFGHSERLGPNGGSFRGTETHMAPEVVKGEPRCGKADVWSSCCMLLHMLNGCHPWTRYYSHPLCLKIATEPPPLREIPPSCNPYTVSVLKAGLQKEPIQRASAPDLREKATRALKEVGGLMSPVKGAYQEPTGVKYWDEAPVSSRNTAQEDDIGEEDETDWGSSGSISPGQRLLAAPCSRGQRVEQSENTSTVSEQELRKLSRALCCAPLCGVVFCPALILHFASFSDWILGSLSQPHPPELQEQLLSCLSSDCHSCKDPADKDSGSWSVSTRDDLSSGVFSSYSSETEESFNVDWLGSSHRPSLRCFEGVDVWIENFNGQCLRIRESPKVNVGHIATGISEQISEKAFSFETLDRQMVSHDQVVTDSGLWLRCVRAPDSSSGWCWRVREGVLETRE</sequence>
<protein>
    <submittedName>
        <fullName evidence="7">Mitogen-activated protein kinase kinase kinase 14-like</fullName>
    </submittedName>
</protein>
<reference evidence="7" key="2">
    <citation type="submission" date="2025-08" db="UniProtKB">
        <authorList>
            <consortium name="Ensembl"/>
        </authorList>
    </citation>
    <scope>IDENTIFICATION</scope>
</reference>
<feature type="region of interest" description="Disordered" evidence="5">
    <location>
        <begin position="122"/>
        <end position="183"/>
    </location>
</feature>
<dbReference type="InterPro" id="IPR011009">
    <property type="entry name" value="Kinase-like_dom_sf"/>
</dbReference>
<feature type="compositionally biased region" description="Acidic residues" evidence="5">
    <location>
        <begin position="601"/>
        <end position="612"/>
    </location>
</feature>
<evidence type="ECO:0000256" key="2">
    <source>
        <dbReference type="ARBA" id="ARBA00022741"/>
    </source>
</evidence>
<feature type="region of interest" description="Disordered" evidence="5">
    <location>
        <begin position="591"/>
        <end position="621"/>
    </location>
</feature>
<dbReference type="PANTHER" id="PTHR48016">
    <property type="entry name" value="MAP KINASE KINASE KINASE SSK2-RELATED-RELATED"/>
    <property type="match status" value="1"/>
</dbReference>
<dbReference type="PROSITE" id="PS50011">
    <property type="entry name" value="PROTEIN_KINASE_DOM"/>
    <property type="match status" value="1"/>
</dbReference>
<organism evidence="7 8">
    <name type="scientific">Scleropages formosus</name>
    <name type="common">Asian bonytongue</name>
    <name type="synonym">Osteoglossum formosum</name>
    <dbReference type="NCBI Taxonomy" id="113540"/>
    <lineage>
        <taxon>Eukaryota</taxon>
        <taxon>Metazoa</taxon>
        <taxon>Chordata</taxon>
        <taxon>Craniata</taxon>
        <taxon>Vertebrata</taxon>
        <taxon>Euteleostomi</taxon>
        <taxon>Actinopterygii</taxon>
        <taxon>Neopterygii</taxon>
        <taxon>Teleostei</taxon>
        <taxon>Osteoglossocephala</taxon>
        <taxon>Osteoglossomorpha</taxon>
        <taxon>Osteoglossiformes</taxon>
        <taxon>Osteoglossidae</taxon>
        <taxon>Scleropages</taxon>
    </lineage>
</organism>
<feature type="compositionally biased region" description="Low complexity" evidence="5">
    <location>
        <begin position="166"/>
        <end position="181"/>
    </location>
</feature>
<dbReference type="GO" id="GO:0007249">
    <property type="term" value="P:canonical NF-kappaB signal transduction"/>
    <property type="evidence" value="ECO:0007669"/>
    <property type="project" value="TreeGrafter"/>
</dbReference>